<sequence length="159" mass="17039">MVSVRTCQMVLLSAALAVTPAFASRSHRAATAGHSHSLHKKHHAAVHIVRGQREIAPERAREIQEALIHQNYMNGTPSGQWDTETESAMQKYQADHGWQTKLTPDSRALIRLGLGPDHQTGGLQTAADNNSGPAPASPAVALPSSNFSNTLADAHSIQN</sequence>
<dbReference type="RefSeq" id="WP_117298151.1">
    <property type="nucleotide sequence ID" value="NZ_QVQT02000002.1"/>
</dbReference>
<keyword evidence="5" id="KW-1185">Reference proteome</keyword>
<name>A0A372IT13_9BACT</name>
<feature type="compositionally biased region" description="Low complexity" evidence="1">
    <location>
        <begin position="126"/>
        <end position="145"/>
    </location>
</feature>
<dbReference type="InterPro" id="IPR036365">
    <property type="entry name" value="PGBD-like_sf"/>
</dbReference>
<feature type="chain" id="PRO_5016968971" evidence="2">
    <location>
        <begin position="24"/>
        <end position="159"/>
    </location>
</feature>
<gene>
    <name evidence="4" type="ORF">D0Y96_04370</name>
</gene>
<dbReference type="InterPro" id="IPR002477">
    <property type="entry name" value="Peptidoglycan-bd-like"/>
</dbReference>
<dbReference type="SUPFAM" id="SSF47090">
    <property type="entry name" value="PGBD-like"/>
    <property type="match status" value="1"/>
</dbReference>
<dbReference type="Pfam" id="PF01471">
    <property type="entry name" value="PG_binding_1"/>
    <property type="match status" value="1"/>
</dbReference>
<evidence type="ECO:0000313" key="5">
    <source>
        <dbReference type="Proteomes" id="UP000264702"/>
    </source>
</evidence>
<protein>
    <submittedName>
        <fullName evidence="4">Peptidoglycan-binding protein</fullName>
    </submittedName>
</protein>
<keyword evidence="2" id="KW-0732">Signal</keyword>
<organism evidence="4 5">
    <name type="scientific">Paracidobacterium acidisoli</name>
    <dbReference type="NCBI Taxonomy" id="2303751"/>
    <lineage>
        <taxon>Bacteria</taxon>
        <taxon>Pseudomonadati</taxon>
        <taxon>Acidobacteriota</taxon>
        <taxon>Terriglobia</taxon>
        <taxon>Terriglobales</taxon>
        <taxon>Acidobacteriaceae</taxon>
        <taxon>Paracidobacterium</taxon>
    </lineage>
</organism>
<dbReference type="AlphaFoldDB" id="A0A372IT13"/>
<accession>A0A372IT13</accession>
<dbReference type="Proteomes" id="UP000264702">
    <property type="component" value="Unassembled WGS sequence"/>
</dbReference>
<evidence type="ECO:0000256" key="2">
    <source>
        <dbReference type="SAM" id="SignalP"/>
    </source>
</evidence>
<dbReference type="InterPro" id="IPR036366">
    <property type="entry name" value="PGBDSf"/>
</dbReference>
<feature type="domain" description="Peptidoglycan binding-like" evidence="3">
    <location>
        <begin position="60"/>
        <end position="99"/>
    </location>
</feature>
<feature type="signal peptide" evidence="2">
    <location>
        <begin position="1"/>
        <end position="23"/>
    </location>
</feature>
<evidence type="ECO:0000259" key="3">
    <source>
        <dbReference type="Pfam" id="PF01471"/>
    </source>
</evidence>
<proteinExistence type="predicted"/>
<comment type="caution">
    <text evidence="4">The sequence shown here is derived from an EMBL/GenBank/DDBJ whole genome shotgun (WGS) entry which is preliminary data.</text>
</comment>
<feature type="region of interest" description="Disordered" evidence="1">
    <location>
        <begin position="113"/>
        <end position="145"/>
    </location>
</feature>
<dbReference type="EMBL" id="QVQT01000002">
    <property type="protein sequence ID" value="RFU17931.1"/>
    <property type="molecule type" value="Genomic_DNA"/>
</dbReference>
<reference evidence="4 5" key="1">
    <citation type="submission" date="2018-08" db="EMBL/GenBank/DDBJ databases">
        <title>Acidipila sp. 4G-K13, an acidobacterium isolated from forest soil.</title>
        <authorList>
            <person name="Gao Z.-H."/>
            <person name="Qiu L.-H."/>
        </authorList>
    </citation>
    <scope>NUCLEOTIDE SEQUENCE [LARGE SCALE GENOMIC DNA]</scope>
    <source>
        <strain evidence="4 5">4G-K13</strain>
    </source>
</reference>
<dbReference type="OrthoDB" id="122434at2"/>
<dbReference type="Gene3D" id="1.10.101.10">
    <property type="entry name" value="PGBD-like superfamily/PGBD"/>
    <property type="match status" value="1"/>
</dbReference>
<evidence type="ECO:0000313" key="4">
    <source>
        <dbReference type="EMBL" id="RFU17931.1"/>
    </source>
</evidence>
<evidence type="ECO:0000256" key="1">
    <source>
        <dbReference type="SAM" id="MobiDB-lite"/>
    </source>
</evidence>